<protein>
    <submittedName>
        <fullName evidence="2">Uncharacterized protein</fullName>
    </submittedName>
</protein>
<name>A0AAW1YVP0_CULAL</name>
<evidence type="ECO:0000313" key="3">
    <source>
        <dbReference type="Proteomes" id="UP001479290"/>
    </source>
</evidence>
<dbReference type="PANTHER" id="PTHR22529:SF2">
    <property type="match status" value="1"/>
</dbReference>
<feature type="region of interest" description="Disordered" evidence="1">
    <location>
        <begin position="1"/>
        <end position="97"/>
    </location>
</feature>
<keyword evidence="3" id="KW-1185">Reference proteome</keyword>
<feature type="compositionally biased region" description="Basic and acidic residues" evidence="1">
    <location>
        <begin position="52"/>
        <end position="67"/>
    </location>
</feature>
<sequence length="183" mass="20561">MPDTRLLKPKPVATKPKHPNKKTSTAETTPAVRTRDVGVGYRKNRASSCPRCTHDTEYKPKATERSTKALKAKQSETLPRSKPATCAPKEQPMPKSHSHALYEIHSQEAFTVFAPNPKKRQDIQQKAEAELAALEDLRLSRAMGYISISPSTVGGCLTLEEVRAKQQQEMQIKRRQKQVKNVF</sequence>
<reference evidence="2 3" key="1">
    <citation type="submission" date="2024-05" db="EMBL/GenBank/DDBJ databases">
        <title>A high-quality chromosomal-level genome assembly of Topmouth culter (Culter alburnus).</title>
        <authorList>
            <person name="Zhao H."/>
        </authorList>
    </citation>
    <scope>NUCLEOTIDE SEQUENCE [LARGE SCALE GENOMIC DNA]</scope>
    <source>
        <strain evidence="2">CATC2023</strain>
        <tissue evidence="2">Muscle</tissue>
    </source>
</reference>
<evidence type="ECO:0000313" key="2">
    <source>
        <dbReference type="EMBL" id="KAK9953199.1"/>
    </source>
</evidence>
<dbReference type="AlphaFoldDB" id="A0AAW1YVP0"/>
<evidence type="ECO:0000256" key="1">
    <source>
        <dbReference type="SAM" id="MobiDB-lite"/>
    </source>
</evidence>
<dbReference type="InterPro" id="IPR026185">
    <property type="entry name" value="EPSTI1"/>
</dbReference>
<dbReference type="PANTHER" id="PTHR22529">
    <property type="entry name" value="EPITHELIAL-STROMAL INTERACTION PROTEIN 1"/>
    <property type="match status" value="1"/>
</dbReference>
<dbReference type="EMBL" id="JAWDJR010000023">
    <property type="protein sequence ID" value="KAK9953199.1"/>
    <property type="molecule type" value="Genomic_DNA"/>
</dbReference>
<accession>A0AAW1YVP0</accession>
<comment type="caution">
    <text evidence="2">The sequence shown here is derived from an EMBL/GenBank/DDBJ whole genome shotgun (WGS) entry which is preliminary data.</text>
</comment>
<organism evidence="2 3">
    <name type="scientific">Culter alburnus</name>
    <name type="common">Topmouth culter</name>
    <dbReference type="NCBI Taxonomy" id="194366"/>
    <lineage>
        <taxon>Eukaryota</taxon>
        <taxon>Metazoa</taxon>
        <taxon>Chordata</taxon>
        <taxon>Craniata</taxon>
        <taxon>Vertebrata</taxon>
        <taxon>Euteleostomi</taxon>
        <taxon>Actinopterygii</taxon>
        <taxon>Neopterygii</taxon>
        <taxon>Teleostei</taxon>
        <taxon>Ostariophysi</taxon>
        <taxon>Cypriniformes</taxon>
        <taxon>Xenocyprididae</taxon>
        <taxon>Xenocypridinae</taxon>
        <taxon>Culter</taxon>
    </lineage>
</organism>
<proteinExistence type="predicted"/>
<dbReference type="Proteomes" id="UP001479290">
    <property type="component" value="Unassembled WGS sequence"/>
</dbReference>
<gene>
    <name evidence="2" type="ORF">ABG768_017216</name>
</gene>